<feature type="signal peptide" evidence="2">
    <location>
        <begin position="1"/>
        <end position="17"/>
    </location>
</feature>
<keyword evidence="4" id="KW-1185">Reference proteome</keyword>
<gene>
    <name evidence="3" type="ORF">WM2015_419</name>
</gene>
<feature type="compositionally biased region" description="Acidic residues" evidence="1">
    <location>
        <begin position="184"/>
        <end position="196"/>
    </location>
</feature>
<accession>A0A0K0XT53</accession>
<name>A0A0K0XT53_9GAMM</name>
<dbReference type="AlphaFoldDB" id="A0A0K0XT53"/>
<organism evidence="3 4">
    <name type="scientific">Wenzhouxiangella marina</name>
    <dbReference type="NCBI Taxonomy" id="1579979"/>
    <lineage>
        <taxon>Bacteria</taxon>
        <taxon>Pseudomonadati</taxon>
        <taxon>Pseudomonadota</taxon>
        <taxon>Gammaproteobacteria</taxon>
        <taxon>Chromatiales</taxon>
        <taxon>Wenzhouxiangellaceae</taxon>
        <taxon>Wenzhouxiangella</taxon>
    </lineage>
</organism>
<evidence type="ECO:0000256" key="1">
    <source>
        <dbReference type="SAM" id="MobiDB-lite"/>
    </source>
</evidence>
<evidence type="ECO:0000313" key="3">
    <source>
        <dbReference type="EMBL" id="AKS40802.1"/>
    </source>
</evidence>
<reference evidence="3 4" key="1">
    <citation type="submission" date="2015-07" db="EMBL/GenBank/DDBJ databases">
        <authorList>
            <person name="Noorani M."/>
        </authorList>
    </citation>
    <scope>NUCLEOTIDE SEQUENCE [LARGE SCALE GENOMIC DNA]</scope>
    <source>
        <strain evidence="3 4">KCTC 42284</strain>
    </source>
</reference>
<dbReference type="OrthoDB" id="5800485at2"/>
<dbReference type="EMBL" id="CP012154">
    <property type="protein sequence ID" value="AKS40802.1"/>
    <property type="molecule type" value="Genomic_DNA"/>
</dbReference>
<protein>
    <submittedName>
        <fullName evidence="3">Uncharacterized protein</fullName>
    </submittedName>
</protein>
<evidence type="ECO:0000256" key="2">
    <source>
        <dbReference type="SAM" id="SignalP"/>
    </source>
</evidence>
<dbReference type="RefSeq" id="WP_049724481.1">
    <property type="nucleotide sequence ID" value="NZ_CP012154.1"/>
</dbReference>
<dbReference type="Proteomes" id="UP000066624">
    <property type="component" value="Chromosome"/>
</dbReference>
<proteinExistence type="predicted"/>
<sequence length="909" mass="99571">MTALALLLACSSSPLAAALSDAALAWHWQASTADRARQASLALELWLAEPETDAGQWRAGVETHRLALAAAADQVLPEQAPMADGLFAWLVHARERNLQTLDSALPTPDLDRVSELLAPDRQAGRLARMQSLIALQAPEVWNRLAARLASVAVVDPASEIEAYWQTLMRPPPAEPVESELPGAEGEEMDEAADPEEGAPATAADGLSVPAGLPEPEAEALEQAGRVRRLAELEDAQEKAALRAEIIRIEAGRAWARGERLNAAWLSLEALSRITGLEAPASEAAAMAALLESFSAEPGRNLRQTDSDLPAILALLEDAALNLAGEAAGVAAAMAELADAYARLALFAGDAAYYLDQPVREDLRAAVASCTADPLLVGPLPREVFERCLERLVELMSTQLGREELVGDGDGPYSALFLRREMGLVSWQRAAYLDGHLNWLLGSSCTAPSWENPLEWSLLAQYLASWVSQRPVFFDSPRWREAVDVFARQANRQRVEAEAFIDCLTGTGGQRRDPVERLLDLHERALVSLGQRVVEASGLFYAEVTRPLADIDLDGDAAQQTGYRPEALTVGPCPEAQVCGVRAALPVSRALLGQFPNAYLLADQLRMGQLSLCYDEVRWVDRQQRPAANEDPRVANYDGYLSFDLVGSFDREGVTEVVFRQRLRAAEPRHYLFASSDPAVLEMDCPDELAGQPIPSQLPTGHLGLVPDRLTYFVSQPTTAEAEILANWELGAEWRDWFVTGDRVESIESSAGTELALEVQAELSSLASRRERQLATRLLSPLNAVENDPLATAMAEVADNTGLLRRILELHYPRVIRHDEEVRALLSGESGLLTRDRLRQLRDSGVPLAQAAAIGRDRLTAFRERWRELPVPMRELGQVSPEMDFAAERLDELRRLSRSWLEPAESLPVQ</sequence>
<keyword evidence="2" id="KW-0732">Signal</keyword>
<feature type="region of interest" description="Disordered" evidence="1">
    <location>
        <begin position="169"/>
        <end position="204"/>
    </location>
</feature>
<evidence type="ECO:0000313" key="4">
    <source>
        <dbReference type="Proteomes" id="UP000066624"/>
    </source>
</evidence>
<feature type="chain" id="PRO_5043702557" evidence="2">
    <location>
        <begin position="18"/>
        <end position="909"/>
    </location>
</feature>
<dbReference type="KEGG" id="wma:WM2015_419"/>